<dbReference type="PROSITE" id="PS50885">
    <property type="entry name" value="HAMP"/>
    <property type="match status" value="1"/>
</dbReference>
<dbReference type="CDD" id="cd06225">
    <property type="entry name" value="HAMP"/>
    <property type="match status" value="1"/>
</dbReference>
<keyword evidence="4 6" id="KW-0807">Transducer</keyword>
<evidence type="ECO:0000256" key="4">
    <source>
        <dbReference type="ARBA" id="ARBA00023224"/>
    </source>
</evidence>
<evidence type="ECO:0000256" key="7">
    <source>
        <dbReference type="SAM" id="Phobius"/>
    </source>
</evidence>
<dbReference type="GO" id="GO:0004888">
    <property type="term" value="F:transmembrane signaling receptor activity"/>
    <property type="evidence" value="ECO:0007669"/>
    <property type="project" value="InterPro"/>
</dbReference>
<dbReference type="PANTHER" id="PTHR32089:SF112">
    <property type="entry name" value="LYSOZYME-LIKE PROTEIN-RELATED"/>
    <property type="match status" value="1"/>
</dbReference>
<dbReference type="OrthoDB" id="243053at2"/>
<keyword evidence="2" id="KW-1003">Cell membrane</keyword>
<dbReference type="InterPro" id="IPR004089">
    <property type="entry name" value="MCPsignal_dom"/>
</dbReference>
<dbReference type="InterPro" id="IPR003660">
    <property type="entry name" value="HAMP_dom"/>
</dbReference>
<dbReference type="GO" id="GO:0006935">
    <property type="term" value="P:chemotaxis"/>
    <property type="evidence" value="ECO:0007669"/>
    <property type="project" value="InterPro"/>
</dbReference>
<sequence>MNIRYKIISIVGGLILLISVVIVNTVITANRTINNVMLVKDKTLLSSMYAEDLNQELSRYQVESLIPLTGVIQVGENQETIDRHRDQFIEILEKYKSLNPEDVDAVNTIVSNYNTFIHSHAGDDVEALTNTLENDLEQLKQVDAAQTNQSLSALLDKSKSSAEESIIVGVLILIVSVVGGFLLTRSIVNPVNRLITATSAIAQGNLRNEIQLKSRDEIGELARNFEQMRNRLAAFIRASQTVSLQVAASTEQLHGNSATISNAIMDMSKALQVIATGANEQLHSTEETARAVNEMAIGILRISDLTNDATDRSVQTKQEAYTGKELLHKAVKRMELLNGVIQQFHTTVNKLDAHSQSINQIVDVIKVITTQTHLLALNAGIEAARAGDQGKSFAVVANEMKKLSEQTNTSSNHIFEIIQWIQADTKLAVAMVESGADEAEQGMQTLQYANEAFNNITTATVEISSQLQEISSSAEQLSANSEEISASVFELSAIARDAYVQSDNVASVSQGQLEAIMEIADSSDWLHRSAKELQTQIEKYKV</sequence>
<dbReference type="Pfam" id="PF00015">
    <property type="entry name" value="MCPsignal"/>
    <property type="match status" value="1"/>
</dbReference>
<dbReference type="InterPro" id="IPR004090">
    <property type="entry name" value="Chemotax_Me-accpt_rcpt"/>
</dbReference>
<dbReference type="Gene3D" id="1.10.287.950">
    <property type="entry name" value="Methyl-accepting chemotaxis protein"/>
    <property type="match status" value="1"/>
</dbReference>
<feature type="domain" description="HAMP" evidence="9">
    <location>
        <begin position="185"/>
        <end position="237"/>
    </location>
</feature>
<dbReference type="PRINTS" id="PR00260">
    <property type="entry name" value="CHEMTRNSDUCR"/>
</dbReference>
<keyword evidence="3 7" id="KW-0472">Membrane</keyword>
<dbReference type="RefSeq" id="WP_110043563.1">
    <property type="nucleotide sequence ID" value="NZ_CP054612.1"/>
</dbReference>
<feature type="transmembrane region" description="Helical" evidence="7">
    <location>
        <begin position="166"/>
        <end position="184"/>
    </location>
</feature>
<dbReference type="GO" id="GO:0005886">
    <property type="term" value="C:plasma membrane"/>
    <property type="evidence" value="ECO:0007669"/>
    <property type="project" value="UniProtKB-SubCell"/>
</dbReference>
<feature type="domain" description="Methyl-accepting transducer" evidence="8">
    <location>
        <begin position="256"/>
        <end position="492"/>
    </location>
</feature>
<dbReference type="EMBL" id="QGTQ01000004">
    <property type="protein sequence ID" value="PWW05737.1"/>
    <property type="molecule type" value="Genomic_DNA"/>
</dbReference>
<reference evidence="10 11" key="1">
    <citation type="submission" date="2018-05" db="EMBL/GenBank/DDBJ databases">
        <title>Genomic Encyclopedia of Type Strains, Phase III (KMG-III): the genomes of soil and plant-associated and newly described type strains.</title>
        <authorList>
            <person name="Whitman W."/>
        </authorList>
    </citation>
    <scope>NUCLEOTIDE SEQUENCE [LARGE SCALE GENOMIC DNA]</scope>
    <source>
        <strain evidence="10 11">CECT 5696</strain>
    </source>
</reference>
<comment type="similarity">
    <text evidence="5">Belongs to the methyl-accepting chemotaxis (MCP) protein family.</text>
</comment>
<proteinExistence type="inferred from homology"/>
<evidence type="ECO:0000256" key="5">
    <source>
        <dbReference type="ARBA" id="ARBA00029447"/>
    </source>
</evidence>
<evidence type="ECO:0000256" key="3">
    <source>
        <dbReference type="ARBA" id="ARBA00023136"/>
    </source>
</evidence>
<dbReference type="SUPFAM" id="SSF58104">
    <property type="entry name" value="Methyl-accepting chemotaxis protein (MCP) signaling domain"/>
    <property type="match status" value="1"/>
</dbReference>
<feature type="transmembrane region" description="Helical" evidence="7">
    <location>
        <begin position="7"/>
        <end position="27"/>
    </location>
</feature>
<dbReference type="Pfam" id="PF00672">
    <property type="entry name" value="HAMP"/>
    <property type="match status" value="1"/>
</dbReference>
<dbReference type="Proteomes" id="UP000246635">
    <property type="component" value="Unassembled WGS sequence"/>
</dbReference>
<comment type="caution">
    <text evidence="10">The sequence shown here is derived from an EMBL/GenBank/DDBJ whole genome shotgun (WGS) entry which is preliminary data.</text>
</comment>
<accession>A0A2V2YWB3</accession>
<gene>
    <name evidence="10" type="ORF">DFQ01_104299</name>
</gene>
<comment type="subcellular location">
    <subcellularLocation>
        <location evidence="1">Cell membrane</location>
    </subcellularLocation>
</comment>
<evidence type="ECO:0000256" key="6">
    <source>
        <dbReference type="PROSITE-ProRule" id="PRU00284"/>
    </source>
</evidence>
<keyword evidence="7" id="KW-1133">Transmembrane helix</keyword>
<keyword evidence="7" id="KW-0812">Transmembrane</keyword>
<name>A0A2V2YWB3_9BACL</name>
<protein>
    <submittedName>
        <fullName evidence="10">Methyl-accepting chemotaxis protein</fullName>
    </submittedName>
</protein>
<organism evidence="10 11">
    <name type="scientific">Paenibacillus cellulosilyticus</name>
    <dbReference type="NCBI Taxonomy" id="375489"/>
    <lineage>
        <taxon>Bacteria</taxon>
        <taxon>Bacillati</taxon>
        <taxon>Bacillota</taxon>
        <taxon>Bacilli</taxon>
        <taxon>Bacillales</taxon>
        <taxon>Paenibacillaceae</taxon>
        <taxon>Paenibacillus</taxon>
    </lineage>
</organism>
<keyword evidence="11" id="KW-1185">Reference proteome</keyword>
<dbReference type="AlphaFoldDB" id="A0A2V2YWB3"/>
<dbReference type="GO" id="GO:0007165">
    <property type="term" value="P:signal transduction"/>
    <property type="evidence" value="ECO:0007669"/>
    <property type="project" value="UniProtKB-KW"/>
</dbReference>
<dbReference type="SMART" id="SM00283">
    <property type="entry name" value="MA"/>
    <property type="match status" value="1"/>
</dbReference>
<evidence type="ECO:0000313" key="11">
    <source>
        <dbReference type="Proteomes" id="UP000246635"/>
    </source>
</evidence>
<dbReference type="PROSITE" id="PS50111">
    <property type="entry name" value="CHEMOTAXIS_TRANSDUC_2"/>
    <property type="match status" value="1"/>
</dbReference>
<dbReference type="SMART" id="SM00304">
    <property type="entry name" value="HAMP"/>
    <property type="match status" value="1"/>
</dbReference>
<evidence type="ECO:0000259" key="9">
    <source>
        <dbReference type="PROSITE" id="PS50885"/>
    </source>
</evidence>
<evidence type="ECO:0000259" key="8">
    <source>
        <dbReference type="PROSITE" id="PS50111"/>
    </source>
</evidence>
<evidence type="ECO:0000256" key="1">
    <source>
        <dbReference type="ARBA" id="ARBA00004236"/>
    </source>
</evidence>
<dbReference type="Gene3D" id="6.10.340.10">
    <property type="match status" value="1"/>
</dbReference>
<evidence type="ECO:0000256" key="2">
    <source>
        <dbReference type="ARBA" id="ARBA00022475"/>
    </source>
</evidence>
<dbReference type="PANTHER" id="PTHR32089">
    <property type="entry name" value="METHYL-ACCEPTING CHEMOTAXIS PROTEIN MCPB"/>
    <property type="match status" value="1"/>
</dbReference>
<evidence type="ECO:0000313" key="10">
    <source>
        <dbReference type="EMBL" id="PWW05737.1"/>
    </source>
</evidence>